<sequence>MDLNAVNFDNMTPSEFSNYLPELIASADGASLTDDPRLTNFLAANPDAAALVRDLEAIAAAAKSLFEPEAEVEPPDTLWSNIASKLGQPDPSEA</sequence>
<evidence type="ECO:0000313" key="3">
    <source>
        <dbReference type="Proteomes" id="UP001596391"/>
    </source>
</evidence>
<dbReference type="RefSeq" id="WP_263371232.1">
    <property type="nucleotide sequence ID" value="NZ_JAGSYD010000002.1"/>
</dbReference>
<dbReference type="Proteomes" id="UP001596391">
    <property type="component" value="Unassembled WGS sequence"/>
</dbReference>
<keyword evidence="3" id="KW-1185">Reference proteome</keyword>
<evidence type="ECO:0000313" key="2">
    <source>
        <dbReference type="EMBL" id="MFC6646830.1"/>
    </source>
</evidence>
<comment type="caution">
    <text evidence="2">The sequence shown here is derived from an EMBL/GenBank/DDBJ whole genome shotgun (WGS) entry which is preliminary data.</text>
</comment>
<protein>
    <submittedName>
        <fullName evidence="2">Uncharacterized protein</fullName>
    </submittedName>
</protein>
<organism evidence="2 3">
    <name type="scientific">Granulicella cerasi</name>
    <dbReference type="NCBI Taxonomy" id="741063"/>
    <lineage>
        <taxon>Bacteria</taxon>
        <taxon>Pseudomonadati</taxon>
        <taxon>Acidobacteriota</taxon>
        <taxon>Terriglobia</taxon>
        <taxon>Terriglobales</taxon>
        <taxon>Acidobacteriaceae</taxon>
        <taxon>Granulicella</taxon>
    </lineage>
</organism>
<reference evidence="3" key="1">
    <citation type="journal article" date="2019" name="Int. J. Syst. Evol. Microbiol.">
        <title>The Global Catalogue of Microorganisms (GCM) 10K type strain sequencing project: providing services to taxonomists for standard genome sequencing and annotation.</title>
        <authorList>
            <consortium name="The Broad Institute Genomics Platform"/>
            <consortium name="The Broad Institute Genome Sequencing Center for Infectious Disease"/>
            <person name="Wu L."/>
            <person name="Ma J."/>
        </authorList>
    </citation>
    <scope>NUCLEOTIDE SEQUENCE [LARGE SCALE GENOMIC DNA]</scope>
    <source>
        <strain evidence="3">CGMCC 1.16026</strain>
    </source>
</reference>
<evidence type="ECO:0000256" key="1">
    <source>
        <dbReference type="SAM" id="MobiDB-lite"/>
    </source>
</evidence>
<feature type="region of interest" description="Disordered" evidence="1">
    <location>
        <begin position="69"/>
        <end position="94"/>
    </location>
</feature>
<proteinExistence type="predicted"/>
<name>A0ABW1ZCY4_9BACT</name>
<dbReference type="EMBL" id="JBHSWI010000001">
    <property type="protein sequence ID" value="MFC6646830.1"/>
    <property type="molecule type" value="Genomic_DNA"/>
</dbReference>
<gene>
    <name evidence="2" type="ORF">ACFQBQ_14825</name>
</gene>
<accession>A0ABW1ZCY4</accession>